<reference evidence="3" key="1">
    <citation type="journal article" date="2019" name="Mol. Biol. Evol.">
        <title>Blast fungal genomes show frequent chromosomal changes, gene gains and losses, and effector gene turnover.</title>
        <authorList>
            <person name="Gomez Luciano L.B."/>
            <person name="Jason Tsai I."/>
            <person name="Chuma I."/>
            <person name="Tosa Y."/>
            <person name="Chen Y.H."/>
            <person name="Li J.Y."/>
            <person name="Li M.Y."/>
            <person name="Jade Lu M.Y."/>
            <person name="Nakayashiki H."/>
            <person name="Li W.H."/>
        </authorList>
    </citation>
    <scope>NUCLEOTIDE SEQUENCE</scope>
    <source>
        <strain evidence="3">NI907</strain>
    </source>
</reference>
<protein>
    <submittedName>
        <fullName evidence="3">Uncharacterized protein</fullName>
    </submittedName>
</protein>
<accession>A0A6P8B2A8</accession>
<dbReference type="GeneID" id="41962387"/>
<evidence type="ECO:0000313" key="3">
    <source>
        <dbReference type="RefSeq" id="XP_030981307.1"/>
    </source>
</evidence>
<reference evidence="3" key="3">
    <citation type="submission" date="2025-08" db="UniProtKB">
        <authorList>
            <consortium name="RefSeq"/>
        </authorList>
    </citation>
    <scope>IDENTIFICATION</scope>
    <source>
        <strain evidence="3">NI907</strain>
    </source>
</reference>
<dbReference type="Proteomes" id="UP000515153">
    <property type="component" value="Unplaced"/>
</dbReference>
<dbReference type="RefSeq" id="XP_030981307.1">
    <property type="nucleotide sequence ID" value="XM_031127478.1"/>
</dbReference>
<dbReference type="KEGG" id="pgri:PgNI_07466"/>
<sequence>MAIEISQERRGGLWSKISSFLSHSPGRSAGTGFAIRSTGAEPKTRHRQRLGSGSINPRFAQSGHQILPSGF</sequence>
<dbReference type="AlphaFoldDB" id="A0A6P8B2A8"/>
<evidence type="ECO:0000256" key="1">
    <source>
        <dbReference type="SAM" id="MobiDB-lite"/>
    </source>
</evidence>
<name>A0A6P8B2A8_PYRGI</name>
<keyword evidence="2" id="KW-1185">Reference proteome</keyword>
<proteinExistence type="predicted"/>
<gene>
    <name evidence="3" type="ORF">PgNI_07466</name>
</gene>
<feature type="region of interest" description="Disordered" evidence="1">
    <location>
        <begin position="26"/>
        <end position="71"/>
    </location>
</feature>
<organism evidence="2 3">
    <name type="scientific">Pyricularia grisea</name>
    <name type="common">Crabgrass-specific blast fungus</name>
    <name type="synonym">Magnaporthe grisea</name>
    <dbReference type="NCBI Taxonomy" id="148305"/>
    <lineage>
        <taxon>Eukaryota</taxon>
        <taxon>Fungi</taxon>
        <taxon>Dikarya</taxon>
        <taxon>Ascomycota</taxon>
        <taxon>Pezizomycotina</taxon>
        <taxon>Sordariomycetes</taxon>
        <taxon>Sordariomycetidae</taxon>
        <taxon>Magnaporthales</taxon>
        <taxon>Pyriculariaceae</taxon>
        <taxon>Pyricularia</taxon>
    </lineage>
</organism>
<evidence type="ECO:0000313" key="2">
    <source>
        <dbReference type="Proteomes" id="UP000515153"/>
    </source>
</evidence>
<reference evidence="3" key="2">
    <citation type="submission" date="2019-10" db="EMBL/GenBank/DDBJ databases">
        <authorList>
            <consortium name="NCBI Genome Project"/>
        </authorList>
    </citation>
    <scope>NUCLEOTIDE SEQUENCE</scope>
    <source>
        <strain evidence="3">NI907</strain>
    </source>
</reference>